<comment type="caution">
    <text evidence="2">The sequence shown here is derived from an EMBL/GenBank/DDBJ whole genome shotgun (WGS) entry which is preliminary data.</text>
</comment>
<sequence length="94" mass="10561">MLEKPLYQVISGKESSADLVVELTGMSVEMKDLCKTVRRHLELQSSVDKQGWTVTHSHMYWLMCSLVKGAAFGFTLVLGALVIQVMSRLCRKSK</sequence>
<gene>
    <name evidence="2" type="ORF">EJB05_56769</name>
</gene>
<keyword evidence="1" id="KW-1133">Transmembrane helix</keyword>
<dbReference type="Gramene" id="TVT97943">
    <property type="protein sequence ID" value="TVT97943"/>
    <property type="gene ID" value="EJB05_56769"/>
</dbReference>
<reference evidence="2 3" key="1">
    <citation type="journal article" date="2019" name="Sci. Rep.">
        <title>A high-quality genome of Eragrostis curvula grass provides insights into Poaceae evolution and supports new strategies to enhance forage quality.</title>
        <authorList>
            <person name="Carballo J."/>
            <person name="Santos B.A.C.M."/>
            <person name="Zappacosta D."/>
            <person name="Garbus I."/>
            <person name="Selva J.P."/>
            <person name="Gallo C.A."/>
            <person name="Diaz A."/>
            <person name="Albertini E."/>
            <person name="Caccamo M."/>
            <person name="Echenique V."/>
        </authorList>
    </citation>
    <scope>NUCLEOTIDE SEQUENCE [LARGE SCALE GENOMIC DNA]</scope>
    <source>
        <strain evidence="3">cv. Victoria</strain>
        <tissue evidence="2">Leaf</tissue>
    </source>
</reference>
<name>A0A5J9SGI9_9POAL</name>
<protein>
    <submittedName>
        <fullName evidence="2">Uncharacterized protein</fullName>
    </submittedName>
</protein>
<keyword evidence="1" id="KW-0812">Transmembrane</keyword>
<organism evidence="2 3">
    <name type="scientific">Eragrostis curvula</name>
    <name type="common">weeping love grass</name>
    <dbReference type="NCBI Taxonomy" id="38414"/>
    <lineage>
        <taxon>Eukaryota</taxon>
        <taxon>Viridiplantae</taxon>
        <taxon>Streptophyta</taxon>
        <taxon>Embryophyta</taxon>
        <taxon>Tracheophyta</taxon>
        <taxon>Spermatophyta</taxon>
        <taxon>Magnoliopsida</taxon>
        <taxon>Liliopsida</taxon>
        <taxon>Poales</taxon>
        <taxon>Poaceae</taxon>
        <taxon>PACMAD clade</taxon>
        <taxon>Chloridoideae</taxon>
        <taxon>Eragrostideae</taxon>
        <taxon>Eragrostidinae</taxon>
        <taxon>Eragrostis</taxon>
    </lineage>
</organism>
<keyword evidence="1" id="KW-0472">Membrane</keyword>
<feature type="transmembrane region" description="Helical" evidence="1">
    <location>
        <begin position="59"/>
        <end position="83"/>
    </location>
</feature>
<evidence type="ECO:0000313" key="2">
    <source>
        <dbReference type="EMBL" id="TVT97943.1"/>
    </source>
</evidence>
<keyword evidence="3" id="KW-1185">Reference proteome</keyword>
<dbReference type="EMBL" id="RWGY01000916">
    <property type="protein sequence ID" value="TVT97943.1"/>
    <property type="molecule type" value="Genomic_DNA"/>
</dbReference>
<proteinExistence type="predicted"/>
<evidence type="ECO:0000313" key="3">
    <source>
        <dbReference type="Proteomes" id="UP000324897"/>
    </source>
</evidence>
<dbReference type="AlphaFoldDB" id="A0A5J9SGI9"/>
<evidence type="ECO:0000256" key="1">
    <source>
        <dbReference type="SAM" id="Phobius"/>
    </source>
</evidence>
<accession>A0A5J9SGI9</accession>
<dbReference type="Proteomes" id="UP000324897">
    <property type="component" value="Unassembled WGS sequence"/>
</dbReference>